<evidence type="ECO:0000256" key="5">
    <source>
        <dbReference type="ARBA" id="ARBA00022553"/>
    </source>
</evidence>
<evidence type="ECO:0000256" key="10">
    <source>
        <dbReference type="ARBA" id="ARBA00074306"/>
    </source>
</evidence>
<dbReference type="RefSeq" id="WP_249284431.1">
    <property type="nucleotide sequence ID" value="NZ_JACRSO010000001.1"/>
</dbReference>
<dbReference type="PROSITE" id="PS50109">
    <property type="entry name" value="HIS_KIN"/>
    <property type="match status" value="1"/>
</dbReference>
<sequence length="801" mass="91321">MRAENLAGLLDAMTQTSIYVIEEESHRLLYYNRRCRDMGRGKAALGVKCHEVWPEVCANCPLDALGDNSSSHIVCYDPLLKTTVDVTANRILWDDTIPAVVVTATPHKLNFEEEQGLQKIRQMYARSLLTVFGECIIANLTADYYVNCQKDMLWTGIPEEGNFGEENRKYARKLLHPDDLPLFNDAFSREAMIRLFGEGKRQITRRLRRRTQEGGYHMVEFTAARIDQQEGGALWCVLVFRDVQEEYLLERQRNLELSQLATAAQVAFQMLISVNLTQNTYHMLAYERFPVKKPEDQGSFSDLIASECASVHPDYRDEFINKFSRRALMETFMGGRRIVAMEVPHLGEDGQYHWHFTQVVRVESPYTDELIEITLSRNIDAERRMQREMLEKERRAKKLLEDALDKAEKANRAKSDFLSKMSHDIRTPLNAITGMTELAQLHIGDAEKMQDYLHKIASSGTHLLSLINEVLDVSKIESGSVELEEREFDLRAVAQEAAEMIRLPVEQKRQALLIQIDPQMHLQVLGDAARLGQVLVNILENASKYTPEGGKITFKVEEIKKEELYAGTYRFEIEDEGIGMAPEYLQHIFEPFSRADDSRTSKVPGTGLGMTIVKSLVSMMGGSIDVHSEYGKGSRFTVTLYLNKACAPKAREPEPVQWPKEAYSQMRVLLVEDNEINRQIATEMLQLLGIQVEAAENGREAVEAVHNHPPLYYSMVFMDIQMPVLDGYEATRQIRNSGMARIEELPIFAMTADAFAEDVRRARLAGMNGHLAKPISLEQLRGVLSECLSWRREHLTETMDQ</sequence>
<dbReference type="SUPFAM" id="SSF52172">
    <property type="entry name" value="CheY-like"/>
    <property type="match status" value="1"/>
</dbReference>
<feature type="domain" description="Histidine kinase" evidence="13">
    <location>
        <begin position="420"/>
        <end position="644"/>
    </location>
</feature>
<evidence type="ECO:0000256" key="12">
    <source>
        <dbReference type="SAM" id="Coils"/>
    </source>
</evidence>
<gene>
    <name evidence="15" type="ORF">H8699_03020</name>
</gene>
<protein>
    <recommendedName>
        <fullName evidence="10">Circadian input-output histidine kinase CikA</fullName>
        <ecNumber evidence="3">2.7.13.3</ecNumber>
    </recommendedName>
    <alternativeName>
        <fullName evidence="4">Stage 0 sporulation protein A homolog</fullName>
    </alternativeName>
</protein>
<evidence type="ECO:0000313" key="15">
    <source>
        <dbReference type="EMBL" id="MBC8528411.1"/>
    </source>
</evidence>
<dbReference type="SUPFAM" id="SSF47384">
    <property type="entry name" value="Homodimeric domain of signal transducing histidine kinase"/>
    <property type="match status" value="1"/>
</dbReference>
<dbReference type="EC" id="2.7.13.3" evidence="3"/>
<keyword evidence="16" id="KW-1185">Reference proteome</keyword>
<keyword evidence="6" id="KW-0808">Transferase</keyword>
<comment type="function">
    <text evidence="9">May play the central regulatory role in sporulation. It may be an element of the effector pathway responsible for the activation of sporulation genes in response to nutritional stress. Spo0A may act in concert with spo0H (a sigma factor) to control the expression of some genes that are critical to the sporulation process.</text>
</comment>
<dbReference type="Gene3D" id="3.40.50.2300">
    <property type="match status" value="1"/>
</dbReference>
<evidence type="ECO:0000313" key="16">
    <source>
        <dbReference type="Proteomes" id="UP000654279"/>
    </source>
</evidence>
<dbReference type="InterPro" id="IPR003594">
    <property type="entry name" value="HATPase_dom"/>
</dbReference>
<keyword evidence="8" id="KW-0902">Two-component regulatory system</keyword>
<keyword evidence="7" id="KW-0418">Kinase</keyword>
<comment type="similarity">
    <text evidence="2">In the N-terminal section; belongs to the phytochrome family.</text>
</comment>
<feature type="modified residue" description="4-aspartylphosphate" evidence="11">
    <location>
        <position position="719"/>
    </location>
</feature>
<dbReference type="InterPro" id="IPR003661">
    <property type="entry name" value="HisK_dim/P_dom"/>
</dbReference>
<reference evidence="15" key="1">
    <citation type="submission" date="2020-08" db="EMBL/GenBank/DDBJ databases">
        <title>Genome public.</title>
        <authorList>
            <person name="Liu C."/>
            <person name="Sun Q."/>
        </authorList>
    </citation>
    <scope>NUCLEOTIDE SEQUENCE</scope>
    <source>
        <strain evidence="15">NSJ-44</strain>
    </source>
</reference>
<comment type="caution">
    <text evidence="15">The sequence shown here is derived from an EMBL/GenBank/DDBJ whole genome shotgun (WGS) entry which is preliminary data.</text>
</comment>
<keyword evidence="12" id="KW-0175">Coiled coil</keyword>
<dbReference type="Pfam" id="PF00512">
    <property type="entry name" value="HisKA"/>
    <property type="match status" value="1"/>
</dbReference>
<dbReference type="InterPro" id="IPR036890">
    <property type="entry name" value="HATPase_C_sf"/>
</dbReference>
<evidence type="ECO:0000256" key="9">
    <source>
        <dbReference type="ARBA" id="ARBA00024867"/>
    </source>
</evidence>
<proteinExistence type="inferred from homology"/>
<evidence type="ECO:0000259" key="13">
    <source>
        <dbReference type="PROSITE" id="PS50109"/>
    </source>
</evidence>
<dbReference type="Proteomes" id="UP000654279">
    <property type="component" value="Unassembled WGS sequence"/>
</dbReference>
<evidence type="ECO:0000256" key="4">
    <source>
        <dbReference type="ARBA" id="ARBA00018672"/>
    </source>
</evidence>
<comment type="catalytic activity">
    <reaction evidence="1">
        <text>ATP + protein L-histidine = ADP + protein N-phospho-L-histidine.</text>
        <dbReference type="EC" id="2.7.13.3"/>
    </reaction>
</comment>
<accession>A0A926HMS5</accession>
<evidence type="ECO:0000256" key="3">
    <source>
        <dbReference type="ARBA" id="ARBA00012438"/>
    </source>
</evidence>
<evidence type="ECO:0000256" key="1">
    <source>
        <dbReference type="ARBA" id="ARBA00000085"/>
    </source>
</evidence>
<dbReference type="Gene3D" id="1.10.287.130">
    <property type="match status" value="1"/>
</dbReference>
<dbReference type="PANTHER" id="PTHR43047">
    <property type="entry name" value="TWO-COMPONENT HISTIDINE PROTEIN KINASE"/>
    <property type="match status" value="1"/>
</dbReference>
<dbReference type="CDD" id="cd17546">
    <property type="entry name" value="REC_hyHK_CKI1_RcsC-like"/>
    <property type="match status" value="1"/>
</dbReference>
<dbReference type="SMART" id="SM00387">
    <property type="entry name" value="HATPase_c"/>
    <property type="match status" value="1"/>
</dbReference>
<dbReference type="Pfam" id="PF00072">
    <property type="entry name" value="Response_reg"/>
    <property type="match status" value="1"/>
</dbReference>
<dbReference type="GO" id="GO:0005886">
    <property type="term" value="C:plasma membrane"/>
    <property type="evidence" value="ECO:0007669"/>
    <property type="project" value="TreeGrafter"/>
</dbReference>
<dbReference type="GO" id="GO:0000155">
    <property type="term" value="F:phosphorelay sensor kinase activity"/>
    <property type="evidence" value="ECO:0007669"/>
    <property type="project" value="InterPro"/>
</dbReference>
<dbReference type="AlphaFoldDB" id="A0A926HMS5"/>
<dbReference type="PANTHER" id="PTHR43047:SF72">
    <property type="entry name" value="OSMOSENSING HISTIDINE PROTEIN KINASE SLN1"/>
    <property type="match status" value="1"/>
</dbReference>
<dbReference type="Pfam" id="PF02518">
    <property type="entry name" value="HATPase_c"/>
    <property type="match status" value="1"/>
</dbReference>
<name>A0A926HMS5_9FIRM</name>
<evidence type="ECO:0000259" key="14">
    <source>
        <dbReference type="PROSITE" id="PS50110"/>
    </source>
</evidence>
<dbReference type="Gene3D" id="3.30.565.10">
    <property type="entry name" value="Histidine kinase-like ATPase, C-terminal domain"/>
    <property type="match status" value="1"/>
</dbReference>
<dbReference type="EMBL" id="JACRSO010000001">
    <property type="protein sequence ID" value="MBC8528411.1"/>
    <property type="molecule type" value="Genomic_DNA"/>
</dbReference>
<organism evidence="15 16">
    <name type="scientific">Luoshenia tenuis</name>
    <dbReference type="NCBI Taxonomy" id="2763654"/>
    <lineage>
        <taxon>Bacteria</taxon>
        <taxon>Bacillati</taxon>
        <taxon>Bacillota</taxon>
        <taxon>Clostridia</taxon>
        <taxon>Christensenellales</taxon>
        <taxon>Christensenellaceae</taxon>
        <taxon>Luoshenia</taxon>
    </lineage>
</organism>
<keyword evidence="5 11" id="KW-0597">Phosphoprotein</keyword>
<feature type="domain" description="Response regulatory" evidence="14">
    <location>
        <begin position="667"/>
        <end position="788"/>
    </location>
</feature>
<dbReference type="PROSITE" id="PS50110">
    <property type="entry name" value="RESPONSE_REGULATORY"/>
    <property type="match status" value="1"/>
</dbReference>
<evidence type="ECO:0000256" key="11">
    <source>
        <dbReference type="PROSITE-ProRule" id="PRU00169"/>
    </source>
</evidence>
<dbReference type="SMART" id="SM00388">
    <property type="entry name" value="HisKA"/>
    <property type="match status" value="1"/>
</dbReference>
<evidence type="ECO:0000256" key="6">
    <source>
        <dbReference type="ARBA" id="ARBA00022679"/>
    </source>
</evidence>
<dbReference type="CDD" id="cd16922">
    <property type="entry name" value="HATPase_EvgS-ArcB-TorS-like"/>
    <property type="match status" value="1"/>
</dbReference>
<dbReference type="InterPro" id="IPR004358">
    <property type="entry name" value="Sig_transdc_His_kin-like_C"/>
</dbReference>
<dbReference type="GO" id="GO:0009927">
    <property type="term" value="F:histidine phosphotransfer kinase activity"/>
    <property type="evidence" value="ECO:0007669"/>
    <property type="project" value="TreeGrafter"/>
</dbReference>
<feature type="coiled-coil region" evidence="12">
    <location>
        <begin position="382"/>
        <end position="413"/>
    </location>
</feature>
<dbReference type="SUPFAM" id="SSF55874">
    <property type="entry name" value="ATPase domain of HSP90 chaperone/DNA topoisomerase II/histidine kinase"/>
    <property type="match status" value="1"/>
</dbReference>
<dbReference type="Gene3D" id="3.30.450.20">
    <property type="entry name" value="PAS domain"/>
    <property type="match status" value="1"/>
</dbReference>
<dbReference type="InterPro" id="IPR036097">
    <property type="entry name" value="HisK_dim/P_sf"/>
</dbReference>
<dbReference type="SMART" id="SM00448">
    <property type="entry name" value="REC"/>
    <property type="match status" value="1"/>
</dbReference>
<evidence type="ECO:0000256" key="2">
    <source>
        <dbReference type="ARBA" id="ARBA00006402"/>
    </source>
</evidence>
<dbReference type="CDD" id="cd00082">
    <property type="entry name" value="HisKA"/>
    <property type="match status" value="1"/>
</dbReference>
<dbReference type="InterPro" id="IPR001789">
    <property type="entry name" value="Sig_transdc_resp-reg_receiver"/>
</dbReference>
<dbReference type="InterPro" id="IPR011006">
    <property type="entry name" value="CheY-like_superfamily"/>
</dbReference>
<dbReference type="InterPro" id="IPR005467">
    <property type="entry name" value="His_kinase_dom"/>
</dbReference>
<dbReference type="PRINTS" id="PR00344">
    <property type="entry name" value="BCTRLSENSOR"/>
</dbReference>
<evidence type="ECO:0000256" key="8">
    <source>
        <dbReference type="ARBA" id="ARBA00023012"/>
    </source>
</evidence>
<evidence type="ECO:0000256" key="7">
    <source>
        <dbReference type="ARBA" id="ARBA00022777"/>
    </source>
</evidence>
<dbReference type="FunFam" id="3.30.565.10:FF:000010">
    <property type="entry name" value="Sensor histidine kinase RcsC"/>
    <property type="match status" value="1"/>
</dbReference>